<evidence type="ECO:0000256" key="4">
    <source>
        <dbReference type="ARBA" id="ARBA00013064"/>
    </source>
</evidence>
<evidence type="ECO:0000313" key="16">
    <source>
        <dbReference type="Proteomes" id="UP000534107"/>
    </source>
</evidence>
<feature type="active site" description="Phosphocysteine intermediate" evidence="10">
    <location>
        <position position="217"/>
    </location>
</feature>
<dbReference type="PANTHER" id="PTHR46047">
    <property type="entry name" value="TYROSINE-PROTEIN PHOSPHATASE NON-RECEPTOR TYPE 61F"/>
    <property type="match status" value="1"/>
</dbReference>
<dbReference type="AlphaFoldDB" id="A0A7K9IB99"/>
<dbReference type="Pfam" id="PF00102">
    <property type="entry name" value="Y_phosphatase"/>
    <property type="match status" value="1"/>
</dbReference>
<dbReference type="InterPro" id="IPR029021">
    <property type="entry name" value="Prot-tyrosine_phosphatase-like"/>
</dbReference>
<feature type="region of interest" description="Disordered" evidence="12">
    <location>
        <begin position="296"/>
        <end position="316"/>
    </location>
</feature>
<feature type="binding site" evidence="11">
    <location>
        <begin position="217"/>
        <end position="223"/>
    </location>
    <ligand>
        <name>substrate</name>
    </ligand>
</feature>
<dbReference type="GO" id="GO:0004726">
    <property type="term" value="F:non-membrane spanning protein tyrosine phosphatase activity"/>
    <property type="evidence" value="ECO:0007669"/>
    <property type="project" value="TreeGrafter"/>
</dbReference>
<comment type="caution">
    <text evidence="15">The sequence shown here is derived from an EMBL/GenBank/DDBJ whole genome shotgun (WGS) entry which is preliminary data.</text>
</comment>
<dbReference type="InterPro" id="IPR000242">
    <property type="entry name" value="PTP_cat"/>
</dbReference>
<dbReference type="Gene3D" id="3.90.190.10">
    <property type="entry name" value="Protein tyrosine phosphatase superfamily"/>
    <property type="match status" value="1"/>
</dbReference>
<evidence type="ECO:0000256" key="11">
    <source>
        <dbReference type="PIRSR" id="PIRSR000926-2"/>
    </source>
</evidence>
<evidence type="ECO:0000256" key="8">
    <source>
        <dbReference type="ARBA" id="ARBA00022912"/>
    </source>
</evidence>
<dbReference type="GO" id="GO:0070373">
    <property type="term" value="P:negative regulation of ERK1 and ERK2 cascade"/>
    <property type="evidence" value="ECO:0007669"/>
    <property type="project" value="TreeGrafter"/>
</dbReference>
<accession>A0A7K9IB99</accession>
<dbReference type="PROSITE" id="PS50056">
    <property type="entry name" value="TYR_PHOSPHATASE_2"/>
    <property type="match status" value="1"/>
</dbReference>
<dbReference type="GO" id="GO:0046426">
    <property type="term" value="P:negative regulation of receptor signaling pathway via JAK-STAT"/>
    <property type="evidence" value="ECO:0007669"/>
    <property type="project" value="TreeGrafter"/>
</dbReference>
<reference evidence="15 16" key="1">
    <citation type="submission" date="2019-09" db="EMBL/GenBank/DDBJ databases">
        <title>Bird 10,000 Genomes (B10K) Project - Family phase.</title>
        <authorList>
            <person name="Zhang G."/>
        </authorList>
    </citation>
    <scope>NUCLEOTIDE SEQUENCE [LARGE SCALE GENOMIC DNA]</scope>
    <source>
        <strain evidence="15">B10K-DU-001-16</strain>
        <tissue evidence="15">Muscle</tissue>
    </source>
</reference>
<feature type="binding site" evidence="11">
    <location>
        <position position="263"/>
    </location>
    <ligand>
        <name>substrate</name>
    </ligand>
</feature>
<dbReference type="InterPro" id="IPR016130">
    <property type="entry name" value="Tyr_Pase_AS"/>
</dbReference>
<evidence type="ECO:0000259" key="14">
    <source>
        <dbReference type="PROSITE" id="PS50056"/>
    </source>
</evidence>
<keyword evidence="16" id="KW-1185">Reference proteome</keyword>
<evidence type="ECO:0000259" key="13">
    <source>
        <dbReference type="PROSITE" id="PS50055"/>
    </source>
</evidence>
<proteinExistence type="inferred from homology"/>
<evidence type="ECO:0000313" key="15">
    <source>
        <dbReference type="EMBL" id="NXH22672.1"/>
    </source>
</evidence>
<dbReference type="InterPro" id="IPR000387">
    <property type="entry name" value="Tyr_Pase_dom"/>
</dbReference>
<dbReference type="InterPro" id="IPR012265">
    <property type="entry name" value="Ptpn1/Ptpn2"/>
</dbReference>
<dbReference type="PROSITE" id="PS50055">
    <property type="entry name" value="TYR_PHOSPHATASE_PTP"/>
    <property type="match status" value="1"/>
</dbReference>
<evidence type="ECO:0000256" key="6">
    <source>
        <dbReference type="ARBA" id="ARBA00022801"/>
    </source>
</evidence>
<dbReference type="EC" id="3.1.3.48" evidence="4"/>
<dbReference type="PANTHER" id="PTHR46047:SF1">
    <property type="entry name" value="TYROSINE-PROTEIN PHOSPHATASE NON-RECEPTOR TYPE 2"/>
    <property type="match status" value="1"/>
</dbReference>
<dbReference type="PROSITE" id="PS00383">
    <property type="entry name" value="TYR_PHOSPHATASE_1"/>
    <property type="match status" value="1"/>
</dbReference>
<feature type="non-terminal residue" evidence="15">
    <location>
        <position position="1"/>
    </location>
</feature>
<sequence>MTAVIEQEFREIDATNDWQAFYLEIRLESSDYPYRVARYPENRNRNRYRDVSPYDHSRVKLQNTENDYINASLVVVEEAQRSYILTQGPLPNTCCHFWLMVWQQQTKAIVMLNRIVEKESVKCAQYWPAREEEVMTFNETGFHVRLVSEDVKSYYTVHLLRLENINSGESRMIFHFHYTTWPDFGVPESPASFLNFLFKVRESGSLNPEHGPAVIHCSAGIGRSGTFSLVDTCLVLMEKTDTSSVDIKKVLLDMRRYRMGLIQTSDQLRFSYMAVIEGAKFINGDSSIQKRWKELSKEDQAPSFEQSTPQPTKINTEKCNGNIIGLENKDEVEEINPALPTNIKDSTEGNTESTVRKRLREDRKANRAQKLQQMKQKLNETETKRKRWLYWKPILTKIGLGTLVLVGAYSFWK</sequence>
<evidence type="ECO:0000256" key="7">
    <source>
        <dbReference type="ARBA" id="ARBA00022824"/>
    </source>
</evidence>
<dbReference type="OrthoDB" id="9450131at2759"/>
<feature type="compositionally biased region" description="Polar residues" evidence="12">
    <location>
        <begin position="303"/>
        <end position="316"/>
    </location>
</feature>
<keyword evidence="7" id="KW-0256">Endoplasmic reticulum</keyword>
<feature type="binding site" evidence="11">
    <location>
        <position position="183"/>
    </location>
    <ligand>
        <name>substrate</name>
    </ligand>
</feature>
<feature type="non-terminal residue" evidence="15">
    <location>
        <position position="413"/>
    </location>
</feature>
<evidence type="ECO:0000256" key="10">
    <source>
        <dbReference type="PIRSR" id="PIRSR000926-1"/>
    </source>
</evidence>
<keyword evidence="5" id="KW-0597">Phosphoprotein</keyword>
<dbReference type="GO" id="GO:0005783">
    <property type="term" value="C:endoplasmic reticulum"/>
    <property type="evidence" value="ECO:0007669"/>
    <property type="project" value="UniProtKB-SubCell"/>
</dbReference>
<keyword evidence="8" id="KW-0904">Protein phosphatase</keyword>
<dbReference type="GO" id="GO:0005634">
    <property type="term" value="C:nucleus"/>
    <property type="evidence" value="ECO:0007669"/>
    <property type="project" value="TreeGrafter"/>
</dbReference>
<dbReference type="GO" id="GO:0019901">
    <property type="term" value="F:protein kinase binding"/>
    <property type="evidence" value="ECO:0007669"/>
    <property type="project" value="TreeGrafter"/>
</dbReference>
<evidence type="ECO:0000256" key="1">
    <source>
        <dbReference type="ARBA" id="ARBA00004240"/>
    </source>
</evidence>
<feature type="region of interest" description="Disordered" evidence="12">
    <location>
        <begin position="340"/>
        <end position="379"/>
    </location>
</feature>
<dbReference type="SMART" id="SM00404">
    <property type="entry name" value="PTPc_motif"/>
    <property type="match status" value="1"/>
</dbReference>
<comment type="similarity">
    <text evidence="3">Belongs to the protein-tyrosine phosphatase family. Non-receptor class 1 subfamily.</text>
</comment>
<organism evidence="15 16">
    <name type="scientific">Bucco capensis</name>
    <name type="common">collared puffbird</name>
    <dbReference type="NCBI Taxonomy" id="135168"/>
    <lineage>
        <taxon>Eukaryota</taxon>
        <taxon>Metazoa</taxon>
        <taxon>Chordata</taxon>
        <taxon>Craniata</taxon>
        <taxon>Vertebrata</taxon>
        <taxon>Euteleostomi</taxon>
        <taxon>Archelosauria</taxon>
        <taxon>Archosauria</taxon>
        <taxon>Dinosauria</taxon>
        <taxon>Saurischia</taxon>
        <taxon>Theropoda</taxon>
        <taxon>Coelurosauria</taxon>
        <taxon>Aves</taxon>
        <taxon>Neognathae</taxon>
        <taxon>Neoaves</taxon>
        <taxon>Telluraves</taxon>
        <taxon>Coraciimorphae</taxon>
        <taxon>Piciformes</taxon>
        <taxon>Bucconidae</taxon>
        <taxon>Bucco</taxon>
    </lineage>
</organism>
<evidence type="ECO:0000256" key="9">
    <source>
        <dbReference type="ARBA" id="ARBA00023136"/>
    </source>
</evidence>
<evidence type="ECO:0000256" key="5">
    <source>
        <dbReference type="ARBA" id="ARBA00022553"/>
    </source>
</evidence>
<dbReference type="FunFam" id="3.90.190.10:FF:000025">
    <property type="entry name" value="Tyrosine-protein phosphatase non-receptor type 1"/>
    <property type="match status" value="1"/>
</dbReference>
<dbReference type="Proteomes" id="UP000534107">
    <property type="component" value="Unassembled WGS sequence"/>
</dbReference>
<keyword evidence="9" id="KW-0472">Membrane</keyword>
<protein>
    <recommendedName>
        <fullName evidence="4">protein-tyrosine-phosphatase</fullName>
        <ecNumber evidence="4">3.1.3.48</ecNumber>
    </recommendedName>
</protein>
<dbReference type="EMBL" id="VWZO01021735">
    <property type="protein sequence ID" value="NXH22672.1"/>
    <property type="molecule type" value="Genomic_DNA"/>
</dbReference>
<evidence type="ECO:0000256" key="3">
    <source>
        <dbReference type="ARBA" id="ARBA00009701"/>
    </source>
</evidence>
<evidence type="ECO:0000256" key="12">
    <source>
        <dbReference type="SAM" id="MobiDB-lite"/>
    </source>
</evidence>
<gene>
    <name evidence="15" type="primary">Ptpn2</name>
    <name evidence="15" type="ORF">BUCCAP_R11101</name>
</gene>
<comment type="subcellular location">
    <subcellularLocation>
        <location evidence="2">Endomembrane system</location>
    </subcellularLocation>
    <subcellularLocation>
        <location evidence="1">Endoplasmic reticulum</location>
    </subcellularLocation>
</comment>
<dbReference type="PIRSF" id="PIRSF000926">
    <property type="entry name" value="Tyr-Ptase_nr1"/>
    <property type="match status" value="1"/>
</dbReference>
<feature type="domain" description="Tyrosine-protein phosphatase" evidence="13">
    <location>
        <begin position="5"/>
        <end position="278"/>
    </location>
</feature>
<dbReference type="PRINTS" id="PR00700">
    <property type="entry name" value="PRTYPHPHTASE"/>
</dbReference>
<name>A0A7K9IB99_9PICI</name>
<evidence type="ECO:0000256" key="2">
    <source>
        <dbReference type="ARBA" id="ARBA00004308"/>
    </source>
</evidence>
<dbReference type="InterPro" id="IPR003595">
    <property type="entry name" value="Tyr_Pase_cat"/>
</dbReference>
<dbReference type="InterPro" id="IPR051985">
    <property type="entry name" value="NR_tyrosine_phosphatase"/>
</dbReference>
<keyword evidence="6" id="KW-0378">Hydrolase</keyword>
<dbReference type="SMART" id="SM00194">
    <property type="entry name" value="PTPc"/>
    <property type="match status" value="1"/>
</dbReference>
<feature type="domain" description="Tyrosine specific protein phosphatases" evidence="14">
    <location>
        <begin position="191"/>
        <end position="269"/>
    </location>
</feature>
<dbReference type="SUPFAM" id="SSF52799">
    <property type="entry name" value="(Phosphotyrosine protein) phosphatases II"/>
    <property type="match status" value="1"/>
</dbReference>